<feature type="compositionally biased region" description="Low complexity" evidence="1">
    <location>
        <begin position="11"/>
        <end position="29"/>
    </location>
</feature>
<name>A0A0F9HRL9_9ZZZZ</name>
<feature type="region of interest" description="Disordered" evidence="1">
    <location>
        <begin position="1"/>
        <end position="47"/>
    </location>
</feature>
<proteinExistence type="predicted"/>
<comment type="caution">
    <text evidence="2">The sequence shown here is derived from an EMBL/GenBank/DDBJ whole genome shotgun (WGS) entry which is preliminary data.</text>
</comment>
<dbReference type="AlphaFoldDB" id="A0A0F9HRL9"/>
<sequence length="47" mass="4725">TTRHAVTRAKTVPVATGAGAPAHTPTTPGKFGPNELAEKNSAWAKAG</sequence>
<accession>A0A0F9HRL9</accession>
<protein>
    <submittedName>
        <fullName evidence="2">Uncharacterized protein</fullName>
    </submittedName>
</protein>
<organism evidence="2">
    <name type="scientific">marine sediment metagenome</name>
    <dbReference type="NCBI Taxonomy" id="412755"/>
    <lineage>
        <taxon>unclassified sequences</taxon>
        <taxon>metagenomes</taxon>
        <taxon>ecological metagenomes</taxon>
    </lineage>
</organism>
<gene>
    <name evidence="2" type="ORF">LCGC14_1749800</name>
</gene>
<dbReference type="EMBL" id="LAZR01016126">
    <property type="protein sequence ID" value="KKM05862.1"/>
    <property type="molecule type" value="Genomic_DNA"/>
</dbReference>
<feature type="non-terminal residue" evidence="2">
    <location>
        <position position="1"/>
    </location>
</feature>
<evidence type="ECO:0000256" key="1">
    <source>
        <dbReference type="SAM" id="MobiDB-lite"/>
    </source>
</evidence>
<evidence type="ECO:0000313" key="2">
    <source>
        <dbReference type="EMBL" id="KKM05862.1"/>
    </source>
</evidence>
<reference evidence="2" key="1">
    <citation type="journal article" date="2015" name="Nature">
        <title>Complex archaea that bridge the gap between prokaryotes and eukaryotes.</title>
        <authorList>
            <person name="Spang A."/>
            <person name="Saw J.H."/>
            <person name="Jorgensen S.L."/>
            <person name="Zaremba-Niedzwiedzka K."/>
            <person name="Martijn J."/>
            <person name="Lind A.E."/>
            <person name="van Eijk R."/>
            <person name="Schleper C."/>
            <person name="Guy L."/>
            <person name="Ettema T.J."/>
        </authorList>
    </citation>
    <scope>NUCLEOTIDE SEQUENCE</scope>
</reference>